<protein>
    <submittedName>
        <fullName evidence="1">Uncharacterized protein</fullName>
    </submittedName>
</protein>
<keyword evidence="2" id="KW-1185">Reference proteome</keyword>
<name>A0ABT3LAX2_9CYAN</name>
<comment type="caution">
    <text evidence="1">The sequence shown here is derived from an EMBL/GenBank/DDBJ whole genome shotgun (WGS) entry which is preliminary data.</text>
</comment>
<dbReference type="EMBL" id="JAIHOM010000156">
    <property type="protein sequence ID" value="MCW6038642.1"/>
    <property type="molecule type" value="Genomic_DNA"/>
</dbReference>
<reference evidence="1 2" key="1">
    <citation type="submission" date="2021-08" db="EMBL/GenBank/DDBJ databases">
        <title>Draft genome sequence of Spirulina subsalsa with high tolerance to salinity and hype-accumulation of phycocyanin.</title>
        <authorList>
            <person name="Pei H."/>
            <person name="Jiang L."/>
        </authorList>
    </citation>
    <scope>NUCLEOTIDE SEQUENCE [LARGE SCALE GENOMIC DNA]</scope>
    <source>
        <strain evidence="1 2">FACHB-351</strain>
    </source>
</reference>
<evidence type="ECO:0000313" key="1">
    <source>
        <dbReference type="EMBL" id="MCW6038642.1"/>
    </source>
</evidence>
<proteinExistence type="predicted"/>
<accession>A0ABT3LAX2</accession>
<gene>
    <name evidence="1" type="ORF">K4A83_20540</name>
</gene>
<dbReference type="Proteomes" id="UP001526426">
    <property type="component" value="Unassembled WGS sequence"/>
</dbReference>
<evidence type="ECO:0000313" key="2">
    <source>
        <dbReference type="Proteomes" id="UP001526426"/>
    </source>
</evidence>
<organism evidence="1 2">
    <name type="scientific">Spirulina subsalsa FACHB-351</name>
    <dbReference type="NCBI Taxonomy" id="234711"/>
    <lineage>
        <taxon>Bacteria</taxon>
        <taxon>Bacillati</taxon>
        <taxon>Cyanobacteriota</taxon>
        <taxon>Cyanophyceae</taxon>
        <taxon>Spirulinales</taxon>
        <taxon>Spirulinaceae</taxon>
        <taxon>Spirulina</taxon>
    </lineage>
</organism>
<sequence length="250" mass="28986">MEHFVQSLQDVLTDITALEINTMVVERITGDKFIPWDAYCDLYRVDHQSVYGVNVHESLRDRYLTLRRDLEIEYALLRSDPTSDLFDPEAMSPQQPKWQMLTAANLENLPPTQLPDPFAATYPQERLKIQQLLSNGRFLRALRKMTELKASLDCRNQALLRLQHQYPTQTPKAIERAVKTDLIYAQSVIQLDGDVMNRYSAEILDHPQREVLLQLHQESVSASAREWRSLVEFLVDLLQKHLLGGGKRKF</sequence>